<dbReference type="OrthoDB" id="309640at2759"/>
<dbReference type="EMBL" id="WOWK01000040">
    <property type="protein sequence ID" value="KAF0324935.1"/>
    <property type="molecule type" value="Genomic_DNA"/>
</dbReference>
<reference evidence="1 2" key="1">
    <citation type="submission" date="2019-12" db="EMBL/GenBank/DDBJ databases">
        <title>A genome sequence resource for the geographically widespread anthracnose pathogen Colletotrichum asianum.</title>
        <authorList>
            <person name="Meng Y."/>
        </authorList>
    </citation>
    <scope>NUCLEOTIDE SEQUENCE [LARGE SCALE GENOMIC DNA]</scope>
    <source>
        <strain evidence="1 2">ICMP 18580</strain>
    </source>
</reference>
<proteinExistence type="predicted"/>
<comment type="caution">
    <text evidence="1">The sequence shown here is derived from an EMBL/GenBank/DDBJ whole genome shotgun (WGS) entry which is preliminary data.</text>
</comment>
<dbReference type="SUPFAM" id="SSF55298">
    <property type="entry name" value="YjgF-like"/>
    <property type="match status" value="1"/>
</dbReference>
<dbReference type="InterPro" id="IPR035959">
    <property type="entry name" value="RutC-like_sf"/>
</dbReference>
<dbReference type="AlphaFoldDB" id="A0A8H3WER3"/>
<evidence type="ECO:0000313" key="1">
    <source>
        <dbReference type="EMBL" id="KAF0324935.1"/>
    </source>
</evidence>
<sequence>MAQSTLTQYGFRFADWAGGEASAQDFGISHAVVMPPNASRIIVGGQLGIKDDGSIPENIEDEIKEAFEHVSRSLKAAGLGDDAWEHVYSVKTFEVAHNGKGIAGVVIPIAKSYLKNTRPVWTGVEVKSLVFPELHIEITVEAYLPK</sequence>
<evidence type="ECO:0000313" key="2">
    <source>
        <dbReference type="Proteomes" id="UP000434172"/>
    </source>
</evidence>
<accession>A0A8H3WER3</accession>
<dbReference type="Proteomes" id="UP000434172">
    <property type="component" value="Unassembled WGS sequence"/>
</dbReference>
<gene>
    <name evidence="1" type="ORF">GQ607_007828</name>
</gene>
<keyword evidence="2" id="KW-1185">Reference proteome</keyword>
<dbReference type="Gene3D" id="3.30.1330.40">
    <property type="entry name" value="RutC-like"/>
    <property type="match status" value="1"/>
</dbReference>
<organism evidence="1 2">
    <name type="scientific">Colletotrichum asianum</name>
    <dbReference type="NCBI Taxonomy" id="702518"/>
    <lineage>
        <taxon>Eukaryota</taxon>
        <taxon>Fungi</taxon>
        <taxon>Dikarya</taxon>
        <taxon>Ascomycota</taxon>
        <taxon>Pezizomycotina</taxon>
        <taxon>Sordariomycetes</taxon>
        <taxon>Hypocreomycetidae</taxon>
        <taxon>Glomerellales</taxon>
        <taxon>Glomerellaceae</taxon>
        <taxon>Colletotrichum</taxon>
        <taxon>Colletotrichum gloeosporioides species complex</taxon>
    </lineage>
</organism>
<name>A0A8H3WER3_9PEZI</name>
<dbReference type="InterPro" id="IPR006175">
    <property type="entry name" value="YjgF/YER057c/UK114"/>
</dbReference>
<dbReference type="Pfam" id="PF01042">
    <property type="entry name" value="Ribonuc_L-PSP"/>
    <property type="match status" value="1"/>
</dbReference>
<protein>
    <submittedName>
        <fullName evidence="1">Endoribonuclease l-psp family protein</fullName>
    </submittedName>
</protein>